<dbReference type="CDD" id="cd07344">
    <property type="entry name" value="M48_yhfN_like"/>
    <property type="match status" value="1"/>
</dbReference>
<dbReference type="GO" id="GO:0016787">
    <property type="term" value="F:hydrolase activity"/>
    <property type="evidence" value="ECO:0007669"/>
    <property type="project" value="UniProtKB-KW"/>
</dbReference>
<dbReference type="Proteomes" id="UP000251075">
    <property type="component" value="Unassembled WGS sequence"/>
</dbReference>
<evidence type="ECO:0000259" key="1">
    <source>
        <dbReference type="Pfam" id="PF01863"/>
    </source>
</evidence>
<feature type="domain" description="YgjP-like metallopeptidase" evidence="1">
    <location>
        <begin position="24"/>
        <end position="228"/>
    </location>
</feature>
<keyword evidence="3" id="KW-1185">Reference proteome</keyword>
<dbReference type="Gene3D" id="3.30.2010.10">
    <property type="entry name" value="Metalloproteases ('zincins'), catalytic domain"/>
    <property type="match status" value="1"/>
</dbReference>
<keyword evidence="2" id="KW-0378">Hydrolase</keyword>
<proteinExistence type="predicted"/>
<dbReference type="InterPro" id="IPR053136">
    <property type="entry name" value="UTP_pyrophosphatase-like"/>
</dbReference>
<evidence type="ECO:0000313" key="2">
    <source>
        <dbReference type="EMBL" id="RAU22674.1"/>
    </source>
</evidence>
<sequence>MAHQIDLGGITADVVFKDIKNVHLSVNPPTGRVRISAPLRMNLDTVRVFAISKLGWIKQHQQKMLDQDREPPREFLDRESHYVWGKRYLLTLKEADAAPSVELRHSRIVLTVRSGADALAKFEVIDGWYRGLLKSAVPPLIAKWEPLMGVTVSRFFVQRMKTKWGSCSPPTRSIRLNTDLAKKPRDCLEYIVVHEMAHLLEPTHNARFVALMDQFIPKWQFHREMLNRLPVRHESWGY</sequence>
<accession>A0A364P025</accession>
<reference evidence="2 3" key="1">
    <citation type="submission" date="2017-11" db="EMBL/GenBank/DDBJ databases">
        <title>Draft genome sequence of magnetotactic bacterium Magnetospirillum kuznetsovii LBB-42.</title>
        <authorList>
            <person name="Grouzdev D.S."/>
            <person name="Rysina M.S."/>
            <person name="Baslerov R.V."/>
            <person name="Koziaeva V."/>
        </authorList>
    </citation>
    <scope>NUCLEOTIDE SEQUENCE [LARGE SCALE GENOMIC DNA]</scope>
    <source>
        <strain evidence="2 3">LBB-42</strain>
    </source>
</reference>
<evidence type="ECO:0000313" key="3">
    <source>
        <dbReference type="Proteomes" id="UP000251075"/>
    </source>
</evidence>
<dbReference type="OrthoDB" id="9795402at2"/>
<gene>
    <name evidence="2" type="ORF">CU669_08350</name>
</gene>
<protein>
    <submittedName>
        <fullName evidence="2">Metal-dependent hydrolase</fullName>
    </submittedName>
</protein>
<dbReference type="EMBL" id="PGTO01000004">
    <property type="protein sequence ID" value="RAU22674.1"/>
    <property type="molecule type" value="Genomic_DNA"/>
</dbReference>
<dbReference type="PANTHER" id="PTHR30399">
    <property type="entry name" value="UNCHARACTERIZED PROTEIN YGJP"/>
    <property type="match status" value="1"/>
</dbReference>
<organism evidence="2 3">
    <name type="scientific">Paramagnetospirillum kuznetsovii</name>
    <dbReference type="NCBI Taxonomy" id="2053833"/>
    <lineage>
        <taxon>Bacteria</taxon>
        <taxon>Pseudomonadati</taxon>
        <taxon>Pseudomonadota</taxon>
        <taxon>Alphaproteobacteria</taxon>
        <taxon>Rhodospirillales</taxon>
        <taxon>Magnetospirillaceae</taxon>
        <taxon>Paramagnetospirillum</taxon>
    </lineage>
</organism>
<dbReference type="PANTHER" id="PTHR30399:SF1">
    <property type="entry name" value="UTP PYROPHOSPHATASE"/>
    <property type="match status" value="1"/>
</dbReference>
<dbReference type="AlphaFoldDB" id="A0A364P025"/>
<name>A0A364P025_9PROT</name>
<dbReference type="RefSeq" id="WP_112143562.1">
    <property type="nucleotide sequence ID" value="NZ_PGTO01000004.1"/>
</dbReference>
<dbReference type="InterPro" id="IPR002725">
    <property type="entry name" value="YgjP-like_metallopeptidase"/>
</dbReference>
<comment type="caution">
    <text evidence="2">The sequence shown here is derived from an EMBL/GenBank/DDBJ whole genome shotgun (WGS) entry which is preliminary data.</text>
</comment>
<dbReference type="Pfam" id="PF01863">
    <property type="entry name" value="YgjP-like"/>
    <property type="match status" value="1"/>
</dbReference>